<dbReference type="KEGG" id="dbk:DGMP_16370"/>
<dbReference type="PANTHER" id="PTHR40277:SF1">
    <property type="entry name" value="BLL5419 PROTEIN"/>
    <property type="match status" value="1"/>
</dbReference>
<feature type="transmembrane region" description="Helical" evidence="7">
    <location>
        <begin position="81"/>
        <end position="105"/>
    </location>
</feature>
<dbReference type="RefSeq" id="WP_228857022.1">
    <property type="nucleotide sequence ID" value="NZ_AP024086.1"/>
</dbReference>
<evidence type="ECO:0000256" key="5">
    <source>
        <dbReference type="ARBA" id="ARBA00023136"/>
    </source>
</evidence>
<keyword evidence="6" id="KW-0175">Coiled coil</keyword>
<feature type="transmembrane region" description="Helical" evidence="7">
    <location>
        <begin position="296"/>
        <end position="314"/>
    </location>
</feature>
<keyword evidence="9" id="KW-1185">Reference proteome</keyword>
<dbReference type="InterPro" id="IPR022791">
    <property type="entry name" value="L-PG_synthase/AglD"/>
</dbReference>
<feature type="transmembrane region" description="Helical" evidence="7">
    <location>
        <begin position="243"/>
        <end position="265"/>
    </location>
</feature>
<evidence type="ECO:0000256" key="6">
    <source>
        <dbReference type="SAM" id="Coils"/>
    </source>
</evidence>
<evidence type="ECO:0000256" key="2">
    <source>
        <dbReference type="ARBA" id="ARBA00022475"/>
    </source>
</evidence>
<feature type="transmembrane region" description="Helical" evidence="7">
    <location>
        <begin position="150"/>
        <end position="169"/>
    </location>
</feature>
<evidence type="ECO:0000313" key="8">
    <source>
        <dbReference type="EMBL" id="BCL60944.1"/>
    </source>
</evidence>
<evidence type="ECO:0000256" key="3">
    <source>
        <dbReference type="ARBA" id="ARBA00022692"/>
    </source>
</evidence>
<dbReference type="AlphaFoldDB" id="A0A8D5FMH0"/>
<keyword evidence="4 7" id="KW-1133">Transmembrane helix</keyword>
<evidence type="ECO:0000313" key="9">
    <source>
        <dbReference type="Proteomes" id="UP000826725"/>
    </source>
</evidence>
<organism evidence="8 9">
    <name type="scientific">Desulfomarina profundi</name>
    <dbReference type="NCBI Taxonomy" id="2772557"/>
    <lineage>
        <taxon>Bacteria</taxon>
        <taxon>Pseudomonadati</taxon>
        <taxon>Thermodesulfobacteriota</taxon>
        <taxon>Desulfobulbia</taxon>
        <taxon>Desulfobulbales</taxon>
        <taxon>Desulfobulbaceae</taxon>
        <taxon>Desulfomarina</taxon>
    </lineage>
</organism>
<proteinExistence type="predicted"/>
<dbReference type="Pfam" id="PF03706">
    <property type="entry name" value="LPG_synthase_TM"/>
    <property type="match status" value="1"/>
</dbReference>
<dbReference type="EMBL" id="AP024086">
    <property type="protein sequence ID" value="BCL60944.1"/>
    <property type="molecule type" value="Genomic_DNA"/>
</dbReference>
<evidence type="ECO:0000256" key="7">
    <source>
        <dbReference type="SAM" id="Phobius"/>
    </source>
</evidence>
<keyword evidence="3 7" id="KW-0812">Transmembrane</keyword>
<dbReference type="GO" id="GO:0005886">
    <property type="term" value="C:plasma membrane"/>
    <property type="evidence" value="ECO:0007669"/>
    <property type="project" value="UniProtKB-SubCell"/>
</dbReference>
<name>A0A8D5FMH0_9BACT</name>
<feature type="transmembrane region" description="Helical" evidence="7">
    <location>
        <begin position="271"/>
        <end position="289"/>
    </location>
</feature>
<reference evidence="8" key="1">
    <citation type="submission" date="2020-09" db="EMBL/GenBank/DDBJ databases">
        <title>Desulfogranum mesoprofundum gen. nov., sp. nov., a novel mesophilic, sulfate-reducing chemolithoautotroph isolated from a deep-sea hydrothermal vent chimney in the Suiyo Seamount.</title>
        <authorList>
            <person name="Hashimoto Y."/>
            <person name="Nakagawa S."/>
        </authorList>
    </citation>
    <scope>NUCLEOTIDE SEQUENCE</scope>
    <source>
        <strain evidence="8">KT2</strain>
    </source>
</reference>
<feature type="coiled-coil region" evidence="6">
    <location>
        <begin position="205"/>
        <end position="236"/>
    </location>
</feature>
<dbReference type="NCBIfam" id="TIGR00374">
    <property type="entry name" value="flippase-like domain"/>
    <property type="match status" value="1"/>
</dbReference>
<comment type="subcellular location">
    <subcellularLocation>
        <location evidence="1">Cell membrane</location>
        <topology evidence="1">Multi-pass membrane protein</topology>
    </subcellularLocation>
</comment>
<evidence type="ECO:0000256" key="1">
    <source>
        <dbReference type="ARBA" id="ARBA00004651"/>
    </source>
</evidence>
<accession>A0A8D5FMH0</accession>
<keyword evidence="2" id="KW-1003">Cell membrane</keyword>
<gene>
    <name evidence="8" type="ORF">DGMP_16370</name>
</gene>
<feature type="transmembrane region" description="Helical" evidence="7">
    <location>
        <begin position="125"/>
        <end position="143"/>
    </location>
</feature>
<feature type="transmembrane region" description="Helical" evidence="7">
    <location>
        <begin position="40"/>
        <end position="61"/>
    </location>
</feature>
<protein>
    <recommendedName>
        <fullName evidence="10">Lysylphosphatidylglycerol synthetase</fullName>
    </recommendedName>
</protein>
<dbReference type="Proteomes" id="UP000826725">
    <property type="component" value="Chromosome"/>
</dbReference>
<evidence type="ECO:0000256" key="4">
    <source>
        <dbReference type="ARBA" id="ARBA00022989"/>
    </source>
</evidence>
<evidence type="ECO:0008006" key="10">
    <source>
        <dbReference type="Google" id="ProtNLM"/>
    </source>
</evidence>
<dbReference type="PANTHER" id="PTHR40277">
    <property type="entry name" value="BLL5419 PROTEIN"/>
    <property type="match status" value="1"/>
</dbReference>
<sequence>MNKIPGPVKLIIKIVLSIAFFSVLLSFVRGNELLELFSRINWVFFLLSFVVTVVMVAASCAKWKLILDLKDDIPYRELFRIYMVGYFFSNILPSTVGGDVVRSYYAGRLIENQGYSAVSVFVERFSGIFFLFFLVTVAPLFQTGLYQSPYILFPALAGGCLAMITIWVWKAENPFALPDGIARFCLAILRKTGDVPLLGFFKRVADSLERLYSGIIDRLKKLRKELDVAMAAVRENKRFLQRLILLTVLFYLLTWVNVYTAFMAFDVHVDFLAICAIVPAIMLVAHVPVTLLGNLGYFESVFVFYFLLVGVGGAESLAMGLLLRLKMLFMGAIGYIVYLTYRQKFIPDTADTLQHGGNKEI</sequence>
<keyword evidence="5 7" id="KW-0472">Membrane</keyword>